<dbReference type="Gene3D" id="3.30.110.90">
    <property type="entry name" value="Amidohydrolase"/>
    <property type="match status" value="1"/>
</dbReference>
<evidence type="ECO:0000259" key="1">
    <source>
        <dbReference type="Pfam" id="PF01979"/>
    </source>
</evidence>
<dbReference type="RefSeq" id="XP_007764225.1">
    <property type="nucleotide sequence ID" value="XM_007766035.1"/>
</dbReference>
<gene>
    <name evidence="2" type="ORF">CONPUDRAFT_79479</name>
</gene>
<dbReference type="Gene3D" id="2.30.40.10">
    <property type="entry name" value="Urease, subunit C, domain 1"/>
    <property type="match status" value="1"/>
</dbReference>
<dbReference type="InterPro" id="IPR006680">
    <property type="entry name" value="Amidohydro-rel"/>
</dbReference>
<feature type="domain" description="Amidohydrolase-related" evidence="1">
    <location>
        <begin position="52"/>
        <end position="380"/>
    </location>
</feature>
<name>A0A5M3N016_CONPW</name>
<dbReference type="InterPro" id="IPR032466">
    <property type="entry name" value="Metal_Hydrolase"/>
</dbReference>
<organism evidence="2 3">
    <name type="scientific">Coniophora puteana (strain RWD-64-598)</name>
    <name type="common">Brown rot fungus</name>
    <dbReference type="NCBI Taxonomy" id="741705"/>
    <lineage>
        <taxon>Eukaryota</taxon>
        <taxon>Fungi</taxon>
        <taxon>Dikarya</taxon>
        <taxon>Basidiomycota</taxon>
        <taxon>Agaricomycotina</taxon>
        <taxon>Agaricomycetes</taxon>
        <taxon>Agaricomycetidae</taxon>
        <taxon>Boletales</taxon>
        <taxon>Coniophorineae</taxon>
        <taxon>Coniophoraceae</taxon>
        <taxon>Coniophora</taxon>
    </lineage>
</organism>
<dbReference type="SUPFAM" id="SSF51338">
    <property type="entry name" value="Composite domain of metallo-dependent hydrolases"/>
    <property type="match status" value="1"/>
</dbReference>
<dbReference type="Pfam" id="PF01979">
    <property type="entry name" value="Amidohydro_1"/>
    <property type="match status" value="1"/>
</dbReference>
<dbReference type="PANTHER" id="PTHR43135:SF3">
    <property type="entry name" value="ALPHA-D-RIBOSE 1-METHYLPHOSPHONATE 5-TRIPHOSPHATE DIPHOSPHATASE"/>
    <property type="match status" value="1"/>
</dbReference>
<proteinExistence type="predicted"/>
<keyword evidence="2" id="KW-0378">Hydrolase</keyword>
<dbReference type="EMBL" id="JH711574">
    <property type="protein sequence ID" value="EIW84626.1"/>
    <property type="molecule type" value="Genomic_DNA"/>
</dbReference>
<reference evidence="3" key="1">
    <citation type="journal article" date="2012" name="Science">
        <title>The Paleozoic origin of enzymatic lignin decomposition reconstructed from 31 fungal genomes.</title>
        <authorList>
            <person name="Floudas D."/>
            <person name="Binder M."/>
            <person name="Riley R."/>
            <person name="Barry K."/>
            <person name="Blanchette R.A."/>
            <person name="Henrissat B."/>
            <person name="Martinez A.T."/>
            <person name="Otillar R."/>
            <person name="Spatafora J.W."/>
            <person name="Yadav J.S."/>
            <person name="Aerts A."/>
            <person name="Benoit I."/>
            <person name="Boyd A."/>
            <person name="Carlson A."/>
            <person name="Copeland A."/>
            <person name="Coutinho P.M."/>
            <person name="de Vries R.P."/>
            <person name="Ferreira P."/>
            <person name="Findley K."/>
            <person name="Foster B."/>
            <person name="Gaskell J."/>
            <person name="Glotzer D."/>
            <person name="Gorecki P."/>
            <person name="Heitman J."/>
            <person name="Hesse C."/>
            <person name="Hori C."/>
            <person name="Igarashi K."/>
            <person name="Jurgens J.A."/>
            <person name="Kallen N."/>
            <person name="Kersten P."/>
            <person name="Kohler A."/>
            <person name="Kuees U."/>
            <person name="Kumar T.K.A."/>
            <person name="Kuo A."/>
            <person name="LaButti K."/>
            <person name="Larrondo L.F."/>
            <person name="Lindquist E."/>
            <person name="Ling A."/>
            <person name="Lombard V."/>
            <person name="Lucas S."/>
            <person name="Lundell T."/>
            <person name="Martin R."/>
            <person name="McLaughlin D.J."/>
            <person name="Morgenstern I."/>
            <person name="Morin E."/>
            <person name="Murat C."/>
            <person name="Nagy L.G."/>
            <person name="Nolan M."/>
            <person name="Ohm R.A."/>
            <person name="Patyshakuliyeva A."/>
            <person name="Rokas A."/>
            <person name="Ruiz-Duenas F.J."/>
            <person name="Sabat G."/>
            <person name="Salamov A."/>
            <person name="Samejima M."/>
            <person name="Schmutz J."/>
            <person name="Slot J.C."/>
            <person name="St John F."/>
            <person name="Stenlid J."/>
            <person name="Sun H."/>
            <person name="Sun S."/>
            <person name="Syed K."/>
            <person name="Tsang A."/>
            <person name="Wiebenga A."/>
            <person name="Young D."/>
            <person name="Pisabarro A."/>
            <person name="Eastwood D.C."/>
            <person name="Martin F."/>
            <person name="Cullen D."/>
            <person name="Grigoriev I.V."/>
            <person name="Hibbett D.S."/>
        </authorList>
    </citation>
    <scope>NUCLEOTIDE SEQUENCE [LARGE SCALE GENOMIC DNA]</scope>
    <source>
        <strain evidence="3">RWD-64-598 SS2</strain>
    </source>
</reference>
<dbReference type="KEGG" id="cput:CONPUDRAFT_79479"/>
<evidence type="ECO:0000313" key="2">
    <source>
        <dbReference type="EMBL" id="EIW84626.1"/>
    </source>
</evidence>
<sequence>MPSTTLITNVRVFDGQTLTPPQNILISDTTIADPSSLSSSSPDSTVDGTGLTLLPGLIDAHVHISDHEELRTLATHGVTTALDMAAWPAERINALRNQRGLTDIRTAGAPASTPNSTHTCLLHLPECSQLTGADMAEAFVEDRIREGSDYIKLIADVPGPSQELLDALVAASEKRGLLTVAHAAMSVPYAMAQKSGARVITHAPLDAPLSSANAEQMKAAGRVAVPTLTAMVAVSSIKRPPMPLPGTGPISGGPPTSTPQMPVVPPRKPDYANARESVRALRAAGVPILAGTDAVAQKANAPFFVPHGASLHEELVLLCDAGLSNVEALQAATILSARWFGLKDRGKIEVGMRADLVLVRGDPVQDIKVTRNVEAVWCNGIRVDLEKE</sequence>
<protein>
    <submittedName>
        <fullName evidence="2">Amidohydrolase</fullName>
    </submittedName>
</protein>
<evidence type="ECO:0000313" key="3">
    <source>
        <dbReference type="Proteomes" id="UP000053558"/>
    </source>
</evidence>
<dbReference type="GeneID" id="19209930"/>
<dbReference type="OrthoDB" id="5595695at2759"/>
<dbReference type="SUPFAM" id="SSF51556">
    <property type="entry name" value="Metallo-dependent hydrolases"/>
    <property type="match status" value="1"/>
</dbReference>
<accession>A0A5M3N016</accession>
<dbReference type="InterPro" id="IPR011059">
    <property type="entry name" value="Metal-dep_hydrolase_composite"/>
</dbReference>
<dbReference type="Gene3D" id="1.20.58.520">
    <property type="entry name" value="Amidohydrolase"/>
    <property type="match status" value="1"/>
</dbReference>
<dbReference type="OMA" id="ALGMGEW"/>
<comment type="caution">
    <text evidence="2">The sequence shown here is derived from an EMBL/GenBank/DDBJ whole genome shotgun (WGS) entry which is preliminary data.</text>
</comment>
<dbReference type="PANTHER" id="PTHR43135">
    <property type="entry name" value="ALPHA-D-RIBOSE 1-METHYLPHOSPHONATE 5-TRIPHOSPHATE DIPHOSPHATASE"/>
    <property type="match status" value="1"/>
</dbReference>
<keyword evidence="3" id="KW-1185">Reference proteome</keyword>
<dbReference type="Proteomes" id="UP000053558">
    <property type="component" value="Unassembled WGS sequence"/>
</dbReference>
<dbReference type="Gene3D" id="3.40.50.10910">
    <property type="entry name" value="Amidohydrolase"/>
    <property type="match status" value="1"/>
</dbReference>
<dbReference type="InterPro" id="IPR051781">
    <property type="entry name" value="Metallo-dep_Hydrolase"/>
</dbReference>
<dbReference type="AlphaFoldDB" id="A0A5M3N016"/>
<dbReference type="GO" id="GO:0016810">
    <property type="term" value="F:hydrolase activity, acting on carbon-nitrogen (but not peptide) bonds"/>
    <property type="evidence" value="ECO:0007669"/>
    <property type="project" value="InterPro"/>
</dbReference>